<accession>A0A0A9AVI5</accession>
<organism evidence="1">
    <name type="scientific">Arundo donax</name>
    <name type="common">Giant reed</name>
    <name type="synonym">Donax arundinaceus</name>
    <dbReference type="NCBI Taxonomy" id="35708"/>
    <lineage>
        <taxon>Eukaryota</taxon>
        <taxon>Viridiplantae</taxon>
        <taxon>Streptophyta</taxon>
        <taxon>Embryophyta</taxon>
        <taxon>Tracheophyta</taxon>
        <taxon>Spermatophyta</taxon>
        <taxon>Magnoliopsida</taxon>
        <taxon>Liliopsida</taxon>
        <taxon>Poales</taxon>
        <taxon>Poaceae</taxon>
        <taxon>PACMAD clade</taxon>
        <taxon>Arundinoideae</taxon>
        <taxon>Arundineae</taxon>
        <taxon>Arundo</taxon>
    </lineage>
</organism>
<reference evidence="1" key="1">
    <citation type="submission" date="2014-09" db="EMBL/GenBank/DDBJ databases">
        <authorList>
            <person name="Magalhaes I.L.F."/>
            <person name="Oliveira U."/>
            <person name="Santos F.R."/>
            <person name="Vidigal T.H.D.A."/>
            <person name="Brescovit A.D."/>
            <person name="Santos A.J."/>
        </authorList>
    </citation>
    <scope>NUCLEOTIDE SEQUENCE</scope>
    <source>
        <tissue evidence="1">Shoot tissue taken approximately 20 cm above the soil surface</tissue>
    </source>
</reference>
<dbReference type="EMBL" id="GBRH01242131">
    <property type="protein sequence ID" value="JAD55764.1"/>
    <property type="molecule type" value="Transcribed_RNA"/>
</dbReference>
<dbReference type="AlphaFoldDB" id="A0A0A9AVI5"/>
<sequence>MHKMGAKLVHFLNRQHQYRTSKVSVGSVLRFKARHH</sequence>
<protein>
    <submittedName>
        <fullName evidence="1">Uncharacterized protein</fullName>
    </submittedName>
</protein>
<reference evidence="1" key="2">
    <citation type="journal article" date="2015" name="Data Brief">
        <title>Shoot transcriptome of the giant reed, Arundo donax.</title>
        <authorList>
            <person name="Barrero R.A."/>
            <person name="Guerrero F.D."/>
            <person name="Moolhuijzen P."/>
            <person name="Goolsby J.A."/>
            <person name="Tidwell J."/>
            <person name="Bellgard S.E."/>
            <person name="Bellgard M.I."/>
        </authorList>
    </citation>
    <scope>NUCLEOTIDE SEQUENCE</scope>
    <source>
        <tissue evidence="1">Shoot tissue taken approximately 20 cm above the soil surface</tissue>
    </source>
</reference>
<evidence type="ECO:0000313" key="1">
    <source>
        <dbReference type="EMBL" id="JAD55764.1"/>
    </source>
</evidence>
<name>A0A0A9AVI5_ARUDO</name>
<proteinExistence type="predicted"/>